<keyword evidence="1" id="KW-0547">Nucleotide-binding</keyword>
<reference evidence="5" key="1">
    <citation type="submission" date="2023-10" db="EMBL/GenBank/DDBJ databases">
        <authorList>
            <person name="Chen Y."/>
            <person name="Shah S."/>
            <person name="Dougan E. K."/>
            <person name="Thang M."/>
            <person name="Chan C."/>
        </authorList>
    </citation>
    <scope>NUCLEOTIDE SEQUENCE [LARGE SCALE GENOMIC DNA]</scope>
</reference>
<evidence type="ECO:0000259" key="4">
    <source>
        <dbReference type="PROSITE" id="PS50011"/>
    </source>
</evidence>
<dbReference type="InterPro" id="IPR011009">
    <property type="entry name" value="Kinase-like_dom_sf"/>
</dbReference>
<dbReference type="Gene3D" id="3.30.200.20">
    <property type="entry name" value="Phosphorylase Kinase, domain 1"/>
    <property type="match status" value="1"/>
</dbReference>
<evidence type="ECO:0000256" key="2">
    <source>
        <dbReference type="ARBA" id="ARBA00022840"/>
    </source>
</evidence>
<dbReference type="Proteomes" id="UP001189429">
    <property type="component" value="Unassembled WGS sequence"/>
</dbReference>
<dbReference type="EMBL" id="CAUYUJ010021369">
    <property type="protein sequence ID" value="CAK0904193.1"/>
    <property type="molecule type" value="Genomic_DNA"/>
</dbReference>
<feature type="region of interest" description="Disordered" evidence="3">
    <location>
        <begin position="127"/>
        <end position="149"/>
    </location>
</feature>
<sequence>GHRNILEVAEVLCSPDDRHLYIVSHMYDSDLSKALRCRAVRAAHQPYIVYQVLRALKYVHSAEVMHRDVKPANLLINADCRVALCDFGWARLSPVDASPDDVEGLEMTAYASTRWYRRTPWGGGALQDRRGHVGSRLRGGGGGAGSAPLPRHIDHRHVGQAVGDPRQAHAHRRGSHGGGVRLVRAQHGRPITAPGSPLASILPAQSATVELDGLDFLELLLQFNPDKRLSSAEALQHPYVAAHHNPDDEPDPSLGAC</sequence>
<dbReference type="InterPro" id="IPR008271">
    <property type="entry name" value="Ser/Thr_kinase_AS"/>
</dbReference>
<dbReference type="Pfam" id="PF00069">
    <property type="entry name" value="Pkinase"/>
    <property type="match status" value="1"/>
</dbReference>
<organism evidence="5 6">
    <name type="scientific">Prorocentrum cordatum</name>
    <dbReference type="NCBI Taxonomy" id="2364126"/>
    <lineage>
        <taxon>Eukaryota</taxon>
        <taxon>Sar</taxon>
        <taxon>Alveolata</taxon>
        <taxon>Dinophyceae</taxon>
        <taxon>Prorocentrales</taxon>
        <taxon>Prorocentraceae</taxon>
        <taxon>Prorocentrum</taxon>
    </lineage>
</organism>
<evidence type="ECO:0000313" key="6">
    <source>
        <dbReference type="Proteomes" id="UP001189429"/>
    </source>
</evidence>
<proteinExistence type="predicted"/>
<dbReference type="PANTHER" id="PTHR24055">
    <property type="entry name" value="MITOGEN-ACTIVATED PROTEIN KINASE"/>
    <property type="match status" value="1"/>
</dbReference>
<accession>A0ABN9Y0S0</accession>
<dbReference type="InterPro" id="IPR000719">
    <property type="entry name" value="Prot_kinase_dom"/>
</dbReference>
<dbReference type="SMART" id="SM00220">
    <property type="entry name" value="S_TKc"/>
    <property type="match status" value="1"/>
</dbReference>
<gene>
    <name evidence="5" type="ORF">PCOR1329_LOCUS80298</name>
</gene>
<dbReference type="PROSITE" id="PS50011">
    <property type="entry name" value="PROTEIN_KINASE_DOM"/>
    <property type="match status" value="1"/>
</dbReference>
<feature type="non-terminal residue" evidence="5">
    <location>
        <position position="1"/>
    </location>
</feature>
<evidence type="ECO:0000256" key="1">
    <source>
        <dbReference type="ARBA" id="ARBA00022741"/>
    </source>
</evidence>
<comment type="caution">
    <text evidence="5">The sequence shown here is derived from an EMBL/GenBank/DDBJ whole genome shotgun (WGS) entry which is preliminary data.</text>
</comment>
<feature type="domain" description="Protein kinase" evidence="4">
    <location>
        <begin position="1"/>
        <end position="240"/>
    </location>
</feature>
<dbReference type="InterPro" id="IPR050117">
    <property type="entry name" value="MAPK"/>
</dbReference>
<keyword evidence="2" id="KW-0067">ATP-binding</keyword>
<evidence type="ECO:0000256" key="3">
    <source>
        <dbReference type="SAM" id="MobiDB-lite"/>
    </source>
</evidence>
<name>A0ABN9Y0S0_9DINO</name>
<dbReference type="PROSITE" id="PS00108">
    <property type="entry name" value="PROTEIN_KINASE_ST"/>
    <property type="match status" value="1"/>
</dbReference>
<dbReference type="Gene3D" id="1.10.510.10">
    <property type="entry name" value="Transferase(Phosphotransferase) domain 1"/>
    <property type="match status" value="2"/>
</dbReference>
<keyword evidence="6" id="KW-1185">Reference proteome</keyword>
<protein>
    <recommendedName>
        <fullName evidence="4">Protein kinase domain-containing protein</fullName>
    </recommendedName>
</protein>
<dbReference type="SUPFAM" id="SSF56112">
    <property type="entry name" value="Protein kinase-like (PK-like)"/>
    <property type="match status" value="1"/>
</dbReference>
<evidence type="ECO:0000313" key="5">
    <source>
        <dbReference type="EMBL" id="CAK0904193.1"/>
    </source>
</evidence>